<keyword evidence="2" id="KW-0288">FMN</keyword>
<dbReference type="Pfam" id="PF03060">
    <property type="entry name" value="NMO"/>
    <property type="match status" value="1"/>
</dbReference>
<sequence length="331" mass="35823">MIKTRFTEMFGVDHPIVQGGMQWVGRAELVAAVANAGALGMITALTQPTPDDLRKEIARCRELTDKPFGVNLTILPAIKPPPYAEYRQAIIESGIKIVETAGNKPQEHVDEFKKHGIKVLHKCTSVRHALSAERMGADAISIDGFECAGHPGEDDTPGLILIPAAADKVKIPMIASGGFGDARGLVAALALGAEGINMGTRFMCTKESPIHQLVKERIVANDERETELIFRTMRNTSRVAKNAISTKVVQMEKEGAKFEDVRELVAGARGKMVYASGDADEGIWSAGQVQGLIHDIPSCAELVSRIVHEAEAIIRERLERMTAGAKRQAAE</sequence>
<dbReference type="CDD" id="cd04730">
    <property type="entry name" value="NPD_like"/>
    <property type="match status" value="1"/>
</dbReference>
<comment type="caution">
    <text evidence="4">The sequence shown here is derived from an EMBL/GenBank/DDBJ whole genome shotgun (WGS) entry which is preliminary data.</text>
</comment>
<accession>A0A844SZD9</accession>
<dbReference type="SUPFAM" id="SSF51412">
    <property type="entry name" value="Inosine monophosphate dehydrogenase (IMPDH)"/>
    <property type="match status" value="1"/>
</dbReference>
<protein>
    <submittedName>
        <fullName evidence="4">Nitronate monooxygenase</fullName>
    </submittedName>
</protein>
<dbReference type="AlphaFoldDB" id="A0A844SZD9"/>
<organism evidence="4 5">
    <name type="scientific">Bradyrhizobium pachyrhizi</name>
    <dbReference type="NCBI Taxonomy" id="280333"/>
    <lineage>
        <taxon>Bacteria</taxon>
        <taxon>Pseudomonadati</taxon>
        <taxon>Pseudomonadota</taxon>
        <taxon>Alphaproteobacteria</taxon>
        <taxon>Hyphomicrobiales</taxon>
        <taxon>Nitrobacteraceae</taxon>
        <taxon>Bradyrhizobium</taxon>
    </lineage>
</organism>
<dbReference type="InterPro" id="IPR004136">
    <property type="entry name" value="NMO"/>
</dbReference>
<name>A0A844SZD9_9BRAD</name>
<evidence type="ECO:0000313" key="5">
    <source>
        <dbReference type="Proteomes" id="UP000436468"/>
    </source>
</evidence>
<evidence type="ECO:0000256" key="3">
    <source>
        <dbReference type="ARBA" id="ARBA00023002"/>
    </source>
</evidence>
<dbReference type="Gene3D" id="3.20.20.70">
    <property type="entry name" value="Aldolase class I"/>
    <property type="match status" value="1"/>
</dbReference>
<keyword evidence="1" id="KW-0285">Flavoprotein</keyword>
<evidence type="ECO:0000313" key="4">
    <source>
        <dbReference type="EMBL" id="MVT67780.1"/>
    </source>
</evidence>
<dbReference type="InterPro" id="IPR013785">
    <property type="entry name" value="Aldolase_TIM"/>
</dbReference>
<evidence type="ECO:0000256" key="1">
    <source>
        <dbReference type="ARBA" id="ARBA00022630"/>
    </source>
</evidence>
<reference evidence="4 5" key="1">
    <citation type="submission" date="2019-12" db="EMBL/GenBank/DDBJ databases">
        <title>Draft genome sequences Bradyrhizobium cajani AMBPC1010, Bradyrhizobium pachyrhizi AMBPC1040 and Bradyrhizobium yuanmingense ALSPC3051, three plant growth promoting strains isolated from nodules of Cajanus cajan L. in Dominican Republic.</title>
        <authorList>
            <person name="Flores-Felix J.D."/>
            <person name="Araujo J."/>
            <person name="Diaz-Alcantara C."/>
            <person name="Gonzalez-Andres F."/>
            <person name="Velazquez E."/>
        </authorList>
    </citation>
    <scope>NUCLEOTIDE SEQUENCE [LARGE SCALE GENOMIC DNA]</scope>
    <source>
        <strain evidence="4 5">1040</strain>
    </source>
</reference>
<dbReference type="EMBL" id="WQNF01000016">
    <property type="protein sequence ID" value="MVT67780.1"/>
    <property type="molecule type" value="Genomic_DNA"/>
</dbReference>
<keyword evidence="3" id="KW-0560">Oxidoreductase</keyword>
<dbReference type="PANTHER" id="PTHR32332">
    <property type="entry name" value="2-NITROPROPANE DIOXYGENASE"/>
    <property type="match status" value="1"/>
</dbReference>
<evidence type="ECO:0000256" key="2">
    <source>
        <dbReference type="ARBA" id="ARBA00022643"/>
    </source>
</evidence>
<dbReference type="Proteomes" id="UP000436468">
    <property type="component" value="Unassembled WGS sequence"/>
</dbReference>
<keyword evidence="4" id="KW-0503">Monooxygenase</keyword>
<keyword evidence="5" id="KW-1185">Reference proteome</keyword>
<dbReference type="PANTHER" id="PTHR32332:SF20">
    <property type="entry name" value="2-NITROPROPANE DIOXYGENASE-LIKE PROTEIN"/>
    <property type="match status" value="1"/>
</dbReference>
<dbReference type="GO" id="GO:0018580">
    <property type="term" value="F:nitronate monooxygenase activity"/>
    <property type="evidence" value="ECO:0007669"/>
    <property type="project" value="InterPro"/>
</dbReference>
<dbReference type="RefSeq" id="WP_028331535.1">
    <property type="nucleotide sequence ID" value="NZ_CP121667.1"/>
</dbReference>
<gene>
    <name evidence="4" type="ORF">GPL21_22040</name>
</gene>
<proteinExistence type="predicted"/>